<proteinExistence type="predicted"/>
<dbReference type="InterPro" id="IPR002586">
    <property type="entry name" value="CobQ/CobB/MinD/ParA_Nub-bd_dom"/>
</dbReference>
<dbReference type="PANTHER" id="PTHR13696:SF96">
    <property type="entry name" value="COBQ_COBB_MIND_PARA NUCLEOTIDE BINDING DOMAIN-CONTAINING PROTEIN"/>
    <property type="match status" value="1"/>
</dbReference>
<comment type="caution">
    <text evidence="2">The sequence shown here is derived from an EMBL/GenBank/DDBJ whole genome shotgun (WGS) entry which is preliminary data.</text>
</comment>
<dbReference type="InterPro" id="IPR027417">
    <property type="entry name" value="P-loop_NTPase"/>
</dbReference>
<sequence>MKTIALIAQKGGTGKTTLALSLAVAAERGGAVPVIIDLDPQATACNWSDRREAQTPIVVDAQPARLPSALQKAQEGGVDLALIDTPARSEQSALAAAKVADLVLIPCRPQIYDLETIPNTKEILSLAGGKPALVILNATPPRGNRHEQAIRAVEEMGLSVCPTFFGQRSAFGDSAALGLTALEYDPGGKAAEEIQLVYKAISILLEKPRSRVRDNGKKG</sequence>
<protein>
    <submittedName>
        <fullName evidence="2">Cobyrinic acid a,c-diamide synthase</fullName>
    </submittedName>
</protein>
<evidence type="ECO:0000259" key="1">
    <source>
        <dbReference type="Pfam" id="PF01656"/>
    </source>
</evidence>
<dbReference type="InterPro" id="IPR050678">
    <property type="entry name" value="DNA_Partitioning_ATPase"/>
</dbReference>
<feature type="domain" description="CobQ/CobB/MinD/ParA nucleotide binding" evidence="1">
    <location>
        <begin position="4"/>
        <end position="162"/>
    </location>
</feature>
<dbReference type="Pfam" id="PF01656">
    <property type="entry name" value="CbiA"/>
    <property type="match status" value="1"/>
</dbReference>
<organism evidence="2 3">
    <name type="scientific">Candidatus Competibacter phosphatis</name>
    <dbReference type="NCBI Taxonomy" id="221280"/>
    <lineage>
        <taxon>Bacteria</taxon>
        <taxon>Pseudomonadati</taxon>
        <taxon>Pseudomonadota</taxon>
        <taxon>Gammaproteobacteria</taxon>
        <taxon>Candidatus Competibacteraceae</taxon>
        <taxon>Candidatus Competibacter</taxon>
    </lineage>
</organism>
<dbReference type="Gene3D" id="3.40.50.300">
    <property type="entry name" value="P-loop containing nucleotide triphosphate hydrolases"/>
    <property type="match status" value="1"/>
</dbReference>
<gene>
    <name evidence="2" type="ORF">E4P82_20170</name>
</gene>
<reference evidence="2 3" key="1">
    <citation type="submission" date="2019-03" db="EMBL/GenBank/DDBJ databases">
        <title>Metabolic reconstructions from genomes of highly enriched 'Candidatus Accumulibacter' and 'Candidatus Competibacter' bioreactor populations.</title>
        <authorList>
            <person name="Annavajhala M.K."/>
            <person name="Welles L."/>
            <person name="Abbas B."/>
            <person name="Sorokin D."/>
            <person name="Park H."/>
            <person name="Van Loosdrecht M."/>
            <person name="Chandran K."/>
        </authorList>
    </citation>
    <scope>NUCLEOTIDE SEQUENCE [LARGE SCALE GENOMIC DNA]</scope>
    <source>
        <strain evidence="2 3">SBR_G</strain>
    </source>
</reference>
<dbReference type="EMBL" id="SPMZ01000085">
    <property type="protein sequence ID" value="NMQ21310.1"/>
    <property type="molecule type" value="Genomic_DNA"/>
</dbReference>
<accession>A0ABX1TPD8</accession>
<evidence type="ECO:0000313" key="3">
    <source>
        <dbReference type="Proteomes" id="UP000760480"/>
    </source>
</evidence>
<dbReference type="RefSeq" id="WP_169250581.1">
    <property type="nucleotide sequence ID" value="NZ_SPMZ01000085.1"/>
</dbReference>
<dbReference type="Proteomes" id="UP000760480">
    <property type="component" value="Unassembled WGS sequence"/>
</dbReference>
<evidence type="ECO:0000313" key="2">
    <source>
        <dbReference type="EMBL" id="NMQ21310.1"/>
    </source>
</evidence>
<dbReference type="PIRSF" id="PIRSF009320">
    <property type="entry name" value="Nuc_binding_HP_1000"/>
    <property type="match status" value="1"/>
</dbReference>
<dbReference type="CDD" id="cd02042">
    <property type="entry name" value="ParAB_family"/>
    <property type="match status" value="1"/>
</dbReference>
<keyword evidence="3" id="KW-1185">Reference proteome</keyword>
<name>A0ABX1TPD8_9GAMM</name>
<dbReference type="SUPFAM" id="SSF52540">
    <property type="entry name" value="P-loop containing nucleoside triphosphate hydrolases"/>
    <property type="match status" value="1"/>
</dbReference>
<dbReference type="PANTHER" id="PTHR13696">
    <property type="entry name" value="P-LOOP CONTAINING NUCLEOSIDE TRIPHOSPHATE HYDROLASE"/>
    <property type="match status" value="1"/>
</dbReference>